<dbReference type="InterPro" id="IPR036291">
    <property type="entry name" value="NAD(P)-bd_dom_sf"/>
</dbReference>
<dbReference type="EMBL" id="LBVC01000018">
    <property type="protein sequence ID" value="KKQ78523.1"/>
    <property type="molecule type" value="Genomic_DNA"/>
</dbReference>
<gene>
    <name evidence="3" type="ORF">US99_C0018G0001</name>
</gene>
<sequence length="145" mass="15786">MNMLDGKVILITGSSRGIGAATARLAVDYGAKVILHGRSKSKELTDLASKLDADYIVCNAEDKKAVYKEIERMIKATGKIDGLVNSAGISKPKPFLETADSDWLEIFNVNLLGTVHFCQAVIPNMLKRKYGRIVNIASVRGHLVN</sequence>
<comment type="similarity">
    <text evidence="1">Belongs to the short-chain dehydrogenases/reductases (SDR) family.</text>
</comment>
<dbReference type="Gene3D" id="3.40.50.720">
    <property type="entry name" value="NAD(P)-binding Rossmann-like Domain"/>
    <property type="match status" value="1"/>
</dbReference>
<name>A0A0G0KFV7_9BACT</name>
<accession>A0A0G0KFV7</accession>
<feature type="domain" description="Ketoreductase" evidence="2">
    <location>
        <begin position="7"/>
        <end position="142"/>
    </location>
</feature>
<dbReference type="CDD" id="cd05233">
    <property type="entry name" value="SDR_c"/>
    <property type="match status" value="1"/>
</dbReference>
<evidence type="ECO:0000313" key="4">
    <source>
        <dbReference type="Proteomes" id="UP000034324"/>
    </source>
</evidence>
<dbReference type="PRINTS" id="PR00081">
    <property type="entry name" value="GDHRDH"/>
</dbReference>
<dbReference type="InterPro" id="IPR057326">
    <property type="entry name" value="KR_dom"/>
</dbReference>
<dbReference type="InterPro" id="IPR050259">
    <property type="entry name" value="SDR"/>
</dbReference>
<feature type="non-terminal residue" evidence="3">
    <location>
        <position position="145"/>
    </location>
</feature>
<dbReference type="InterPro" id="IPR002347">
    <property type="entry name" value="SDR_fam"/>
</dbReference>
<dbReference type="PANTHER" id="PTHR42879">
    <property type="entry name" value="3-OXOACYL-(ACYL-CARRIER-PROTEIN) REDUCTASE"/>
    <property type="match status" value="1"/>
</dbReference>
<reference evidence="3 4" key="1">
    <citation type="journal article" date="2015" name="Nature">
        <title>rRNA introns, odd ribosomes, and small enigmatic genomes across a large radiation of phyla.</title>
        <authorList>
            <person name="Brown C.T."/>
            <person name="Hug L.A."/>
            <person name="Thomas B.C."/>
            <person name="Sharon I."/>
            <person name="Castelle C.J."/>
            <person name="Singh A."/>
            <person name="Wilkins M.J."/>
            <person name="Williams K.H."/>
            <person name="Banfield J.F."/>
        </authorList>
    </citation>
    <scope>NUCLEOTIDE SEQUENCE [LARGE SCALE GENOMIC DNA]</scope>
</reference>
<dbReference type="Pfam" id="PF00106">
    <property type="entry name" value="adh_short"/>
    <property type="match status" value="1"/>
</dbReference>
<dbReference type="Proteomes" id="UP000034324">
    <property type="component" value="Unassembled WGS sequence"/>
</dbReference>
<organism evidence="3 4">
    <name type="scientific">Candidatus Daviesbacteria bacterium GW2011_GWF2_38_6</name>
    <dbReference type="NCBI Taxonomy" id="1618432"/>
    <lineage>
        <taxon>Bacteria</taxon>
        <taxon>Candidatus Daviesiibacteriota</taxon>
    </lineage>
</organism>
<dbReference type="SUPFAM" id="SSF51735">
    <property type="entry name" value="NAD(P)-binding Rossmann-fold domains"/>
    <property type="match status" value="1"/>
</dbReference>
<evidence type="ECO:0000256" key="1">
    <source>
        <dbReference type="ARBA" id="ARBA00006484"/>
    </source>
</evidence>
<evidence type="ECO:0000259" key="2">
    <source>
        <dbReference type="SMART" id="SM00822"/>
    </source>
</evidence>
<proteinExistence type="inferred from homology"/>
<dbReference type="PANTHER" id="PTHR42879:SF2">
    <property type="entry name" value="3-OXOACYL-[ACYL-CARRIER-PROTEIN] REDUCTASE FABG"/>
    <property type="match status" value="1"/>
</dbReference>
<evidence type="ECO:0000313" key="3">
    <source>
        <dbReference type="EMBL" id="KKQ78523.1"/>
    </source>
</evidence>
<protein>
    <submittedName>
        <fullName evidence="3">Short-chain dehydrogenase/reductase SDR</fullName>
    </submittedName>
</protein>
<dbReference type="AlphaFoldDB" id="A0A0G0KFV7"/>
<comment type="caution">
    <text evidence="3">The sequence shown here is derived from an EMBL/GenBank/DDBJ whole genome shotgun (WGS) entry which is preliminary data.</text>
</comment>
<dbReference type="SMART" id="SM00822">
    <property type="entry name" value="PKS_KR"/>
    <property type="match status" value="1"/>
</dbReference>
<dbReference type="PRINTS" id="PR00080">
    <property type="entry name" value="SDRFAMILY"/>
</dbReference>